<gene>
    <name evidence="12" type="ORF">C8N24_1140</name>
</gene>
<feature type="domain" description="Signal transduction histidine kinase subgroup 3 dimerisation and phosphoacceptor" evidence="11">
    <location>
        <begin position="376"/>
        <end position="443"/>
    </location>
</feature>
<feature type="transmembrane region" description="Helical" evidence="9">
    <location>
        <begin position="66"/>
        <end position="82"/>
    </location>
</feature>
<dbReference type="Gene3D" id="1.20.5.1930">
    <property type="match status" value="1"/>
</dbReference>
<dbReference type="Pfam" id="PF07730">
    <property type="entry name" value="HisKA_3"/>
    <property type="match status" value="1"/>
</dbReference>
<evidence type="ECO:0000256" key="2">
    <source>
        <dbReference type="ARBA" id="ARBA00012438"/>
    </source>
</evidence>
<dbReference type="SUPFAM" id="SSF55874">
    <property type="entry name" value="ATPase domain of HSP90 chaperone/DNA topoisomerase II/histidine kinase"/>
    <property type="match status" value="1"/>
</dbReference>
<protein>
    <recommendedName>
        <fullName evidence="2">histidine kinase</fullName>
        <ecNumber evidence="2">2.7.13.3</ecNumber>
    </recommendedName>
</protein>
<evidence type="ECO:0000313" key="13">
    <source>
        <dbReference type="Proteomes" id="UP000278962"/>
    </source>
</evidence>
<feature type="transmembrane region" description="Helical" evidence="9">
    <location>
        <begin position="36"/>
        <end position="54"/>
    </location>
</feature>
<keyword evidence="6 12" id="KW-0418">Kinase</keyword>
<organism evidence="12 13">
    <name type="scientific">Solirubrobacter pauli</name>
    <dbReference type="NCBI Taxonomy" id="166793"/>
    <lineage>
        <taxon>Bacteria</taxon>
        <taxon>Bacillati</taxon>
        <taxon>Actinomycetota</taxon>
        <taxon>Thermoleophilia</taxon>
        <taxon>Solirubrobacterales</taxon>
        <taxon>Solirubrobacteraceae</taxon>
        <taxon>Solirubrobacter</taxon>
    </lineage>
</organism>
<evidence type="ECO:0000256" key="4">
    <source>
        <dbReference type="ARBA" id="ARBA00022679"/>
    </source>
</evidence>
<feature type="transmembrane region" description="Helical" evidence="9">
    <location>
        <begin position="196"/>
        <end position="220"/>
    </location>
</feature>
<dbReference type="Proteomes" id="UP000278962">
    <property type="component" value="Unassembled WGS sequence"/>
</dbReference>
<feature type="transmembrane region" description="Helical" evidence="9">
    <location>
        <begin position="121"/>
        <end position="139"/>
    </location>
</feature>
<evidence type="ECO:0000313" key="12">
    <source>
        <dbReference type="EMBL" id="RKQ91318.1"/>
    </source>
</evidence>
<keyword evidence="9" id="KW-1133">Transmembrane helix</keyword>
<keyword evidence="9" id="KW-0812">Transmembrane</keyword>
<keyword evidence="5" id="KW-0547">Nucleotide-binding</keyword>
<dbReference type="GO" id="GO:0000155">
    <property type="term" value="F:phosphorelay sensor kinase activity"/>
    <property type="evidence" value="ECO:0007669"/>
    <property type="project" value="InterPro"/>
</dbReference>
<dbReference type="GO" id="GO:0016020">
    <property type="term" value="C:membrane"/>
    <property type="evidence" value="ECO:0007669"/>
    <property type="project" value="InterPro"/>
</dbReference>
<dbReference type="InterPro" id="IPR036890">
    <property type="entry name" value="HATPase_C_sf"/>
</dbReference>
<keyword evidence="9" id="KW-0472">Membrane</keyword>
<dbReference type="GO" id="GO:0046983">
    <property type="term" value="F:protein dimerization activity"/>
    <property type="evidence" value="ECO:0007669"/>
    <property type="project" value="InterPro"/>
</dbReference>
<dbReference type="CDD" id="cd16917">
    <property type="entry name" value="HATPase_UhpB-NarQ-NarX-like"/>
    <property type="match status" value="1"/>
</dbReference>
<dbReference type="RefSeq" id="WP_121248829.1">
    <property type="nucleotide sequence ID" value="NZ_RBIL01000001.1"/>
</dbReference>
<dbReference type="InterPro" id="IPR003594">
    <property type="entry name" value="HATPase_dom"/>
</dbReference>
<dbReference type="AlphaFoldDB" id="A0A660L8C8"/>
<dbReference type="InterPro" id="IPR011712">
    <property type="entry name" value="Sig_transdc_His_kin_sub3_dim/P"/>
</dbReference>
<evidence type="ECO:0000256" key="9">
    <source>
        <dbReference type="SAM" id="Phobius"/>
    </source>
</evidence>
<accession>A0A660L8C8</accession>
<evidence type="ECO:0000256" key="3">
    <source>
        <dbReference type="ARBA" id="ARBA00022553"/>
    </source>
</evidence>
<evidence type="ECO:0000256" key="6">
    <source>
        <dbReference type="ARBA" id="ARBA00022777"/>
    </source>
</evidence>
<proteinExistence type="predicted"/>
<dbReference type="InterPro" id="IPR050482">
    <property type="entry name" value="Sensor_HK_TwoCompSys"/>
</dbReference>
<feature type="domain" description="Histidine kinase/HSP90-like ATPase" evidence="10">
    <location>
        <begin position="479"/>
        <end position="563"/>
    </location>
</feature>
<keyword evidence="7" id="KW-0067">ATP-binding</keyword>
<sequence length="564" mass="60028">MRWAIVTACLIAATIGVALLFQAPDVTRLPPGGVAVLYLGVAIAWGFVAVGAYAHARRPENHTGRLMVMTGTFVALTGLQFFDAPLPFAIGALFDTVSISALVHLLIAFPSGRVEGKWPRRAVGAAYAAAVLQLPQLLVTTCDDCPSGNPWVVVDSHVLSTLFSVPQVSLLLFMLVTTLLVLIGRRQTAGPLLRRGLEPVLLLGAVILVLGVATVFSITFESDLTQALQIAAFSAFALVPAAFLLGLVRTRFFRTAAVGRVIERLSLDPRGVRDALATELGDPTLDVLYWVDGGYVHRDGRPATPDQPLTEIDHEGRRVGALTHGPALAEEPDLLREAAAAAALALENQRLEVELRARLEALRASRARLVEAGDAERRRLGRDLHDGAQQRLVALMIELQLAREQFDREPDTAKGLIDSAFANAQEAVHELRDLAAGIHPAVLSQRGLDAALESLASRSTVPVELRSALTERLPSPVETAAYFVVAEALTNVAKYANATHAQVDVRRENGHAVIDIRDDGVGGADVATGSGLRGLGDRVGALDGALEITSPPGAGTLIRARIPT</sequence>
<dbReference type="PANTHER" id="PTHR24421">
    <property type="entry name" value="NITRATE/NITRITE SENSOR PROTEIN NARX-RELATED"/>
    <property type="match status" value="1"/>
</dbReference>
<feature type="transmembrane region" description="Helical" evidence="9">
    <location>
        <begin position="226"/>
        <end position="248"/>
    </location>
</feature>
<evidence type="ECO:0000256" key="8">
    <source>
        <dbReference type="ARBA" id="ARBA00023012"/>
    </source>
</evidence>
<keyword evidence="3" id="KW-0597">Phosphoprotein</keyword>
<evidence type="ECO:0000256" key="1">
    <source>
        <dbReference type="ARBA" id="ARBA00000085"/>
    </source>
</evidence>
<feature type="transmembrane region" description="Helical" evidence="9">
    <location>
        <begin position="88"/>
        <end position="109"/>
    </location>
</feature>
<keyword evidence="8" id="KW-0902">Two-component regulatory system</keyword>
<evidence type="ECO:0000259" key="10">
    <source>
        <dbReference type="Pfam" id="PF02518"/>
    </source>
</evidence>
<dbReference type="PANTHER" id="PTHR24421:SF10">
    <property type="entry name" value="NITRATE_NITRITE SENSOR PROTEIN NARQ"/>
    <property type="match status" value="1"/>
</dbReference>
<name>A0A660L8C8_9ACTN</name>
<keyword evidence="13" id="KW-1185">Reference proteome</keyword>
<comment type="catalytic activity">
    <reaction evidence="1">
        <text>ATP + protein L-histidine = ADP + protein N-phospho-L-histidine.</text>
        <dbReference type="EC" id="2.7.13.3"/>
    </reaction>
</comment>
<feature type="transmembrane region" description="Helical" evidence="9">
    <location>
        <begin position="159"/>
        <end position="184"/>
    </location>
</feature>
<dbReference type="GO" id="GO:0005524">
    <property type="term" value="F:ATP binding"/>
    <property type="evidence" value="ECO:0007669"/>
    <property type="project" value="UniProtKB-KW"/>
</dbReference>
<dbReference type="Pfam" id="PF02518">
    <property type="entry name" value="HATPase_c"/>
    <property type="match status" value="1"/>
</dbReference>
<keyword evidence="4" id="KW-0808">Transferase</keyword>
<reference evidence="12 13" key="1">
    <citation type="submission" date="2018-10" db="EMBL/GenBank/DDBJ databases">
        <title>Genomic Encyclopedia of Archaeal and Bacterial Type Strains, Phase II (KMG-II): from individual species to whole genera.</title>
        <authorList>
            <person name="Goeker M."/>
        </authorList>
    </citation>
    <scope>NUCLEOTIDE SEQUENCE [LARGE SCALE GENOMIC DNA]</scope>
    <source>
        <strain evidence="12 13">DSM 14954</strain>
    </source>
</reference>
<dbReference type="Gene3D" id="3.30.565.10">
    <property type="entry name" value="Histidine kinase-like ATPase, C-terminal domain"/>
    <property type="match status" value="1"/>
</dbReference>
<dbReference type="OrthoDB" id="5241729at2"/>
<evidence type="ECO:0000256" key="7">
    <source>
        <dbReference type="ARBA" id="ARBA00022840"/>
    </source>
</evidence>
<dbReference type="EC" id="2.7.13.3" evidence="2"/>
<evidence type="ECO:0000259" key="11">
    <source>
        <dbReference type="Pfam" id="PF07730"/>
    </source>
</evidence>
<comment type="caution">
    <text evidence="12">The sequence shown here is derived from an EMBL/GenBank/DDBJ whole genome shotgun (WGS) entry which is preliminary data.</text>
</comment>
<dbReference type="EMBL" id="RBIL01000001">
    <property type="protein sequence ID" value="RKQ91318.1"/>
    <property type="molecule type" value="Genomic_DNA"/>
</dbReference>
<evidence type="ECO:0000256" key="5">
    <source>
        <dbReference type="ARBA" id="ARBA00022741"/>
    </source>
</evidence>